<evidence type="ECO:0000313" key="4">
    <source>
        <dbReference type="Proteomes" id="UP000002009"/>
    </source>
</evidence>
<feature type="domain" description="Peptidase U32 collagenase" evidence="2">
    <location>
        <begin position="520"/>
        <end position="649"/>
    </location>
</feature>
<protein>
    <submittedName>
        <fullName evidence="3">Peptidase family U32</fullName>
    </submittedName>
</protein>
<dbReference type="Pfam" id="PF12392">
    <property type="entry name" value="DUF3656"/>
    <property type="match status" value="1"/>
</dbReference>
<keyword evidence="4" id="KW-1185">Reference proteome</keyword>
<evidence type="ECO:0000313" key="3">
    <source>
        <dbReference type="EMBL" id="ACO68760.1"/>
    </source>
</evidence>
<reference evidence="3 4" key="1">
    <citation type="journal article" date="2009" name="Science">
        <title>Green evolution and dynamic adaptations revealed by genomes of the marine picoeukaryotes Micromonas.</title>
        <authorList>
            <person name="Worden A.Z."/>
            <person name="Lee J.H."/>
            <person name="Mock T."/>
            <person name="Rouze P."/>
            <person name="Simmons M.P."/>
            <person name="Aerts A.L."/>
            <person name="Allen A.E."/>
            <person name="Cuvelier M.L."/>
            <person name="Derelle E."/>
            <person name="Everett M.V."/>
            <person name="Foulon E."/>
            <person name="Grimwood J."/>
            <person name="Gundlach H."/>
            <person name="Henrissat B."/>
            <person name="Napoli C."/>
            <person name="McDonald S.M."/>
            <person name="Parker M.S."/>
            <person name="Rombauts S."/>
            <person name="Salamov A."/>
            <person name="Von Dassow P."/>
            <person name="Badger J.H."/>
            <person name="Coutinho P.M."/>
            <person name="Demir E."/>
            <person name="Dubchak I."/>
            <person name="Gentemann C."/>
            <person name="Eikrem W."/>
            <person name="Gready J.E."/>
            <person name="John U."/>
            <person name="Lanier W."/>
            <person name="Lindquist E.A."/>
            <person name="Lucas S."/>
            <person name="Mayer K.F."/>
            <person name="Moreau H."/>
            <person name="Not F."/>
            <person name="Otillar R."/>
            <person name="Panaud O."/>
            <person name="Pangilinan J."/>
            <person name="Paulsen I."/>
            <person name="Piegu B."/>
            <person name="Poliakov A."/>
            <person name="Robbens S."/>
            <person name="Schmutz J."/>
            <person name="Toulza E."/>
            <person name="Wyss T."/>
            <person name="Zelensky A."/>
            <person name="Zhou K."/>
            <person name="Armbrust E.V."/>
            <person name="Bhattacharya D."/>
            <person name="Goodenough U.W."/>
            <person name="Van de Peer Y."/>
            <person name="Grigoriev I.V."/>
        </authorList>
    </citation>
    <scope>NUCLEOTIDE SEQUENCE [LARGE SCALE GENOMIC DNA]</scope>
    <source>
        <strain evidence="4">RCC299 / NOUM17</strain>
    </source>
</reference>
<dbReference type="Proteomes" id="UP000002009">
    <property type="component" value="Chromosome 1"/>
</dbReference>
<dbReference type="InterPro" id="IPR001539">
    <property type="entry name" value="Peptidase_U32"/>
</dbReference>
<evidence type="ECO:0000256" key="1">
    <source>
        <dbReference type="SAM" id="MobiDB-lite"/>
    </source>
</evidence>
<dbReference type="OrthoDB" id="426032at2759"/>
<dbReference type="eggNOG" id="ENOG502QVE5">
    <property type="taxonomic scope" value="Eukaryota"/>
</dbReference>
<dbReference type="STRING" id="296587.C1FDC1"/>
<feature type="region of interest" description="Disordered" evidence="1">
    <location>
        <begin position="31"/>
        <end position="73"/>
    </location>
</feature>
<dbReference type="EMBL" id="CP001574">
    <property type="protein sequence ID" value="ACO68760.1"/>
    <property type="molecule type" value="Genomic_DNA"/>
</dbReference>
<accession>C1FDC1</accession>
<organism evidence="3 4">
    <name type="scientific">Micromonas commoda (strain RCC299 / NOUM17 / CCMP2709)</name>
    <name type="common">Picoplanktonic green alga</name>
    <dbReference type="NCBI Taxonomy" id="296587"/>
    <lineage>
        <taxon>Eukaryota</taxon>
        <taxon>Viridiplantae</taxon>
        <taxon>Chlorophyta</taxon>
        <taxon>Mamiellophyceae</taxon>
        <taxon>Mamiellales</taxon>
        <taxon>Mamiellaceae</taxon>
        <taxon>Micromonas</taxon>
    </lineage>
</organism>
<sequence>MPVPRPGAKKNRHCDKIPRARICNSRFCKGSKKTGCGTRPSRNSNSAAPHTVKNSQRAFATSERNKNPDLNDVNTLVHPAFKRRQLSRKPEILAPAGGWPQLRAAVEAGADAVYFGLEALNARARASNFAVEEVADVIGYLHERGVRGFVAINVLVFDEELAQAEKLVRAVARAGADAVIVQDVGLVSLIKGLAPDLVIHGSTQMSITSAEGAEFARELGCERVVVGRELSIREIAAVREGTTAEVEAFVHGALCVSYSGQCFSSEAWGGRSANRGQCAQACRLPYGLVVDGEVRDMGDVKYLLSPQDLMAVELVPQLIDAGVSCFKIEGRLKGPEYVGLTTSVYRRAVDEAWEARCCESVDGHAPSGAEWDLPDAVRTDLAQVFARGQDDNYDGLTKGFLEGPNHQRLVRGRSPRHRGVLLGKVVDSFIHSGGGVVVLLSGKVSVKRGDGVVFDRGMPDKAEAGGSVWEVLDSSGKSVARSAHEAVISGEYELMFASATMNMWASEHGGLQEPKPGDLVWRSSDTSLTARLRKMYGKDVDQRLPQKKEPVVVHMTSEGIGSPLRISLIDAQGRRGVGITRGSFSVAQRRPLTFASLATAVGQLGDTYFCVGELNIESIQGLNSLPGLFISVGEIKAARREAVEALMSFRSTSGIAEADNNSESLALQESMEISWWDNRATEKETKILQPKAVFTKTSDQECKLTVLCRTREQTFAAMNIPWLQEIILDFLEVHGLQDMVDRVKASGRRAVVATPRVLKPNEERLWRFYLKLGADALLVRSAGLMRILKNLRENGEDRFIPELRGDFSLNAANAVGASVLFRHGGLLTLTPTHDLNAAQHVNMARALGAEGAAKLEVIVHQHLPIFYTEHCVFCRFLSEGNSYRDCGHPCETTRIHLRDGGGSDHLVLADMGCRNTVFNAKAQSGAEYVHELINAGIKRFRVELVDEPAETVSPLLEAYKDCLLGLKRGRDVVRLVGSFPDANGRSHGAGRGSFEVKKEVDRASMKQTAAARSTAHVPARSVIEDN</sequence>
<evidence type="ECO:0000259" key="2">
    <source>
        <dbReference type="Pfam" id="PF12392"/>
    </source>
</evidence>
<proteinExistence type="predicted"/>
<dbReference type="InterPro" id="IPR020988">
    <property type="entry name" value="Pept_U32_collagenase"/>
</dbReference>
<dbReference type="OMA" id="ACRLPYG"/>
<feature type="compositionally biased region" description="Polar residues" evidence="1">
    <location>
        <begin position="40"/>
        <end position="59"/>
    </location>
</feature>
<dbReference type="GeneID" id="8250044"/>
<dbReference type="InParanoid" id="C1FDC1"/>
<name>C1FDC1_MICCC</name>
<dbReference type="PANTHER" id="PTHR30217">
    <property type="entry name" value="PEPTIDASE U32 FAMILY"/>
    <property type="match status" value="1"/>
</dbReference>
<dbReference type="SUPFAM" id="SSF51395">
    <property type="entry name" value="FMN-linked oxidoreductases"/>
    <property type="match status" value="1"/>
</dbReference>
<dbReference type="AlphaFoldDB" id="C1FDC1"/>
<dbReference type="PANTHER" id="PTHR30217:SF10">
    <property type="entry name" value="23S RRNA 5-HYDROXYCYTIDINE C2501 SYNTHASE"/>
    <property type="match status" value="1"/>
</dbReference>
<gene>
    <name evidence="3" type="primary">PEPU32</name>
    <name evidence="3" type="ORF">MICPUN_113244</name>
</gene>
<dbReference type="RefSeq" id="XP_002507502.1">
    <property type="nucleotide sequence ID" value="XM_002507456.1"/>
</dbReference>
<dbReference type="Pfam" id="PF01136">
    <property type="entry name" value="Peptidase_U32"/>
    <property type="match status" value="2"/>
</dbReference>
<dbReference type="KEGG" id="mis:MICPUN_113244"/>
<dbReference type="InterPro" id="IPR051454">
    <property type="entry name" value="RNA/ubiquinone_mod_enzymes"/>
</dbReference>